<reference evidence="11 12" key="1">
    <citation type="journal article" name="Nat. Commun.">
        <title>Undinarchaeota illuminate DPANN phylogeny and the impact of gene transfer on archaeal evolution.</title>
        <authorList>
            <person name="Dombrowski N."/>
            <person name="Williams T.A."/>
            <person name="Sun J."/>
            <person name="Woodcroft B.J."/>
            <person name="Lee J.H."/>
            <person name="Minh B.Q."/>
            <person name="Rinke C."/>
            <person name="Spang A."/>
        </authorList>
    </citation>
    <scope>NUCLEOTIDE SEQUENCE [LARGE SCALE GENOMIC DNA]</scope>
    <source>
        <strain evidence="11">MAG_bin17</strain>
    </source>
</reference>
<dbReference type="InterPro" id="IPR005841">
    <property type="entry name" value="Alpha-D-phosphohexomutase_SF"/>
</dbReference>
<keyword evidence="3" id="KW-0597">Phosphoprotein</keyword>
<dbReference type="GO" id="GO:0008966">
    <property type="term" value="F:phosphoglucosamine mutase activity"/>
    <property type="evidence" value="ECO:0007669"/>
    <property type="project" value="UniProtKB-EC"/>
</dbReference>
<evidence type="ECO:0000259" key="7">
    <source>
        <dbReference type="Pfam" id="PF00408"/>
    </source>
</evidence>
<dbReference type="SUPFAM" id="SSF55957">
    <property type="entry name" value="Phosphoglucomutase, C-terminal domain"/>
    <property type="match status" value="1"/>
</dbReference>
<evidence type="ECO:0000259" key="9">
    <source>
        <dbReference type="Pfam" id="PF02879"/>
    </source>
</evidence>
<dbReference type="GO" id="GO:0046872">
    <property type="term" value="F:metal ion binding"/>
    <property type="evidence" value="ECO:0007669"/>
    <property type="project" value="UniProtKB-KW"/>
</dbReference>
<dbReference type="Proteomes" id="UP000604391">
    <property type="component" value="Unassembled WGS sequence"/>
</dbReference>
<dbReference type="GO" id="GO:0005975">
    <property type="term" value="P:carbohydrate metabolic process"/>
    <property type="evidence" value="ECO:0007669"/>
    <property type="project" value="InterPro"/>
</dbReference>
<dbReference type="Pfam" id="PF02879">
    <property type="entry name" value="PGM_PMM_II"/>
    <property type="match status" value="1"/>
</dbReference>
<keyword evidence="6 11" id="KW-0413">Isomerase</keyword>
<evidence type="ECO:0000256" key="4">
    <source>
        <dbReference type="ARBA" id="ARBA00022723"/>
    </source>
</evidence>
<evidence type="ECO:0000256" key="1">
    <source>
        <dbReference type="ARBA" id="ARBA00001946"/>
    </source>
</evidence>
<accession>A0A832V8A4</accession>
<dbReference type="InterPro" id="IPR005846">
    <property type="entry name" value="A-D-PHexomutase_a/b/a-III"/>
</dbReference>
<comment type="caution">
    <text evidence="11">The sequence shown here is derived from an EMBL/GenBank/DDBJ whole genome shotgun (WGS) entry which is preliminary data.</text>
</comment>
<keyword evidence="4" id="KW-0479">Metal-binding</keyword>
<organism evidence="11 12">
    <name type="scientific">Candidatus Undinarchaeum marinum</name>
    <dbReference type="NCBI Taxonomy" id="2756141"/>
    <lineage>
        <taxon>Archaea</taxon>
        <taxon>Candidatus Undinarchaeota</taxon>
        <taxon>Candidatus Undinarchaeia</taxon>
        <taxon>Candidatus Undinarchaeales</taxon>
        <taxon>Candidatus Undinarchaeaceae</taxon>
        <taxon>Candidatus Undinarchaeum</taxon>
    </lineage>
</organism>
<evidence type="ECO:0000313" key="12">
    <source>
        <dbReference type="Proteomes" id="UP000604391"/>
    </source>
</evidence>
<evidence type="ECO:0000259" key="8">
    <source>
        <dbReference type="Pfam" id="PF02878"/>
    </source>
</evidence>
<dbReference type="InterPro" id="IPR005843">
    <property type="entry name" value="A-D-PHexomutase_C"/>
</dbReference>
<evidence type="ECO:0000256" key="3">
    <source>
        <dbReference type="ARBA" id="ARBA00022553"/>
    </source>
</evidence>
<dbReference type="PRINTS" id="PR00509">
    <property type="entry name" value="PGMPMM"/>
</dbReference>
<dbReference type="CDD" id="cd03087">
    <property type="entry name" value="PGM_like1"/>
    <property type="match status" value="1"/>
</dbReference>
<name>A0A832V8A4_9ARCH</name>
<evidence type="ECO:0000259" key="10">
    <source>
        <dbReference type="Pfam" id="PF02880"/>
    </source>
</evidence>
<dbReference type="NCBIfam" id="TIGR03990">
    <property type="entry name" value="Arch_GlmM"/>
    <property type="match status" value="1"/>
</dbReference>
<sequence>MALFSTTGIRGIANIDITPEFMLDLGKTFGTMVGPCKVLVARDTRTTSEMLSNSLIAGLLSTGCDVFDTGIAAGPVVNHAAQSAYDAGVMITSSHNPPEYNGAKFILKGGKEVGEKEEIEFEKILNSGKFTTVSWDKVGSYSECDSVSPYIMDALALVDLEKIKSKKFRVVADPGNGAQIDAVPRILKELGCEAIIINGENTGKFGRLPEPRPETLSELFEEVRKQKADFGVAFDCDGDRAVFCNEKGEFIMGDVTGSMIADSLAEKGDKIVTPVATSSIIDDVASNSGAEIVRTRVGAKYVSDSVISGGAVFGFEENGGCIFPKLSPGRDGSMTLITMLDLLTDYDSFSSAVSTLPKYFQLKAKVECSDDKKADTMKRAMERAKQDGLKFSDIDGLKFFEEDGWILVRASGTEPVLRVFSEAKTESRAQELLERGKALLSD</sequence>
<comment type="cofactor">
    <cofactor evidence="1">
        <name>Mg(2+)</name>
        <dbReference type="ChEBI" id="CHEBI:18420"/>
    </cofactor>
</comment>
<comment type="similarity">
    <text evidence="2">Belongs to the phosphohexose mutase family.</text>
</comment>
<dbReference type="Gene3D" id="3.40.120.10">
    <property type="entry name" value="Alpha-D-Glucose-1,6-Bisphosphate, subunit A, domain 3"/>
    <property type="match status" value="3"/>
</dbReference>
<feature type="domain" description="Alpha-D-phosphohexomutase alpha/beta/alpha" evidence="8">
    <location>
        <begin position="3"/>
        <end position="130"/>
    </location>
</feature>
<dbReference type="InterPro" id="IPR005844">
    <property type="entry name" value="A-D-PHexomutase_a/b/a-I"/>
</dbReference>
<feature type="domain" description="Alpha-D-phosphohexomutase alpha/beta/alpha" evidence="10">
    <location>
        <begin position="253"/>
        <end position="355"/>
    </location>
</feature>
<protein>
    <submittedName>
        <fullName evidence="11">Phosphoglucosamine mutase</fullName>
        <ecNumber evidence="11">5.4.2.10</ecNumber>
    </submittedName>
</protein>
<keyword evidence="5" id="KW-0460">Magnesium</keyword>
<dbReference type="Pfam" id="PF00408">
    <property type="entry name" value="PGM_PMM_IV"/>
    <property type="match status" value="1"/>
</dbReference>
<dbReference type="InterPro" id="IPR016055">
    <property type="entry name" value="A-D-PHexomutase_a/b/a-I/II/III"/>
</dbReference>
<dbReference type="InterPro" id="IPR036900">
    <property type="entry name" value="A-D-PHexomutase_C_sf"/>
</dbReference>
<proteinExistence type="inferred from homology"/>
<gene>
    <name evidence="11" type="primary">glmM</name>
    <name evidence="11" type="ORF">H1011_01465</name>
</gene>
<dbReference type="Pfam" id="PF02880">
    <property type="entry name" value="PGM_PMM_III"/>
    <property type="match status" value="1"/>
</dbReference>
<dbReference type="Gene3D" id="3.30.310.50">
    <property type="entry name" value="Alpha-D-phosphohexomutase, C-terminal domain"/>
    <property type="match status" value="1"/>
</dbReference>
<dbReference type="InterPro" id="IPR005845">
    <property type="entry name" value="A-D-PHexomutase_a/b/a-II"/>
</dbReference>
<dbReference type="PANTHER" id="PTHR43771">
    <property type="entry name" value="PHOSPHOMANNOMUTASE"/>
    <property type="match status" value="1"/>
</dbReference>
<evidence type="ECO:0000313" key="11">
    <source>
        <dbReference type="EMBL" id="HIJ99475.1"/>
    </source>
</evidence>
<dbReference type="Pfam" id="PF02878">
    <property type="entry name" value="PGM_PMM_I"/>
    <property type="match status" value="1"/>
</dbReference>
<feature type="domain" description="Alpha-D-phosphohexomutase alpha/beta/alpha" evidence="9">
    <location>
        <begin position="149"/>
        <end position="248"/>
    </location>
</feature>
<feature type="domain" description="Alpha-D-phosphohexomutase C-terminal" evidence="7">
    <location>
        <begin position="365"/>
        <end position="434"/>
    </location>
</feature>
<evidence type="ECO:0000256" key="2">
    <source>
        <dbReference type="ARBA" id="ARBA00010231"/>
    </source>
</evidence>
<keyword evidence="12" id="KW-1185">Reference proteome</keyword>
<evidence type="ECO:0000256" key="5">
    <source>
        <dbReference type="ARBA" id="ARBA00022842"/>
    </source>
</evidence>
<dbReference type="EC" id="5.4.2.10" evidence="11"/>
<dbReference type="AlphaFoldDB" id="A0A832V8A4"/>
<dbReference type="PANTHER" id="PTHR43771:SF1">
    <property type="entry name" value="PHOSPHOMANNOMUTASE"/>
    <property type="match status" value="1"/>
</dbReference>
<evidence type="ECO:0000256" key="6">
    <source>
        <dbReference type="ARBA" id="ARBA00023235"/>
    </source>
</evidence>
<dbReference type="EMBL" id="DVAD01000007">
    <property type="protein sequence ID" value="HIJ99475.1"/>
    <property type="molecule type" value="Genomic_DNA"/>
</dbReference>
<dbReference type="InterPro" id="IPR024086">
    <property type="entry name" value="GlmM_arc-type"/>
</dbReference>
<dbReference type="SUPFAM" id="SSF53738">
    <property type="entry name" value="Phosphoglucomutase, first 3 domains"/>
    <property type="match status" value="3"/>
</dbReference>